<dbReference type="Gene3D" id="3.40.605.10">
    <property type="entry name" value="Aldehyde Dehydrogenase, Chain A, domain 1"/>
    <property type="match status" value="1"/>
</dbReference>
<dbReference type="InterPro" id="IPR012394">
    <property type="entry name" value="Aldehyde_DH_NAD(P)"/>
</dbReference>
<evidence type="ECO:0000256" key="3">
    <source>
        <dbReference type="ARBA" id="ARBA00023027"/>
    </source>
</evidence>
<dbReference type="InterPro" id="IPR016163">
    <property type="entry name" value="Ald_DH_C"/>
</dbReference>
<dbReference type="SUPFAM" id="SSF53720">
    <property type="entry name" value="ALDH-like"/>
    <property type="match status" value="1"/>
</dbReference>
<evidence type="ECO:0000256" key="7">
    <source>
        <dbReference type="RuleBase" id="RU003345"/>
    </source>
</evidence>
<dbReference type="Pfam" id="PF00171">
    <property type="entry name" value="Aldedh"/>
    <property type="match status" value="1"/>
</dbReference>
<evidence type="ECO:0000313" key="9">
    <source>
        <dbReference type="EMBL" id="AIZ44455.1"/>
    </source>
</evidence>
<name>A0A0A7KED0_9DEIO</name>
<dbReference type="GO" id="GO:0006081">
    <property type="term" value="P:aldehyde metabolic process"/>
    <property type="evidence" value="ECO:0007669"/>
    <property type="project" value="InterPro"/>
</dbReference>
<feature type="domain" description="Aldehyde dehydrogenase" evidence="8">
    <location>
        <begin position="31"/>
        <end position="448"/>
    </location>
</feature>
<dbReference type="PIRSF" id="PIRSF036492">
    <property type="entry name" value="ALDH"/>
    <property type="match status" value="1"/>
</dbReference>
<reference evidence="10" key="1">
    <citation type="submission" date="2014-11" db="EMBL/GenBank/DDBJ databases">
        <title>Hymenobacter sp. DG25B genome submission.</title>
        <authorList>
            <person name="Jung H.-Y."/>
            <person name="Kim M.K."/>
            <person name="Srinivasan S."/>
            <person name="Lim S."/>
        </authorList>
    </citation>
    <scope>NUCLEOTIDE SEQUENCE [LARGE SCALE GENOMIC DNA]</scope>
    <source>
        <strain evidence="10">DY59</strain>
    </source>
</reference>
<accession>A0A0A7KED0</accession>
<dbReference type="FunFam" id="3.40.309.10:FF:000003">
    <property type="entry name" value="Aldehyde dehydrogenase"/>
    <property type="match status" value="1"/>
</dbReference>
<dbReference type="PANTHER" id="PTHR43570">
    <property type="entry name" value="ALDEHYDE DEHYDROGENASE"/>
    <property type="match status" value="1"/>
</dbReference>
<organism evidence="9 10">
    <name type="scientific">Deinococcus radiopugnans</name>
    <dbReference type="NCBI Taxonomy" id="57497"/>
    <lineage>
        <taxon>Bacteria</taxon>
        <taxon>Thermotogati</taxon>
        <taxon>Deinococcota</taxon>
        <taxon>Deinococci</taxon>
        <taxon>Deinococcales</taxon>
        <taxon>Deinococcaceae</taxon>
        <taxon>Deinococcus</taxon>
    </lineage>
</organism>
<dbReference type="GO" id="GO:0004029">
    <property type="term" value="F:aldehyde dehydrogenase (NAD+) activity"/>
    <property type="evidence" value="ECO:0007669"/>
    <property type="project" value="TreeGrafter"/>
</dbReference>
<dbReference type="Gene3D" id="3.40.309.10">
    <property type="entry name" value="Aldehyde Dehydrogenase, Chain A, domain 2"/>
    <property type="match status" value="1"/>
</dbReference>
<keyword evidence="2 4" id="KW-0560">Oxidoreductase</keyword>
<keyword evidence="3" id="KW-0520">NAD</keyword>
<feature type="active site" evidence="5">
    <location>
        <position position="258"/>
    </location>
</feature>
<dbReference type="InterPro" id="IPR016160">
    <property type="entry name" value="Ald_DH_CS_CYS"/>
</dbReference>
<dbReference type="EMBL" id="CP010028">
    <property type="protein sequence ID" value="AIZ44455.1"/>
    <property type="molecule type" value="Genomic_DNA"/>
</dbReference>
<sequence>MTALAPSSDPTQPSETDLRRLFQTQQDWRWRAAQTGAAERQAILRRLHDALKAGRVALADALALDLGKSRAEAEITEIHPVLEELQFIIRRLPRWMAPRRVSTPLMLAGARSEVQFQARGVTLILSPWNYPVNLALSPLIASLAAGNTVILKPSEKAPNVARALRHLLEGVFEPRLVAVVEGDGAVAHTLTTLPFDHIFFTGSGEIGRKVMAAAAQNLSSVTLELGGKSPALVHPSADLKTAAERVAWGKLLNAGQTCVAPDYVLLPEPMRDAFVLEVDAVIARRYGDRAWLRVGPDYGRMVDAASVERLQRLTDHSVQQGARVALGGEFDPAERFISPTVVTDVTPEMPLMGEELFGPVLPVLTYRRFEDALALIRRLDPPLALYLFAEDEAAVAQVGQETTSGGLVINGAVIHLTNPHLPFGGVGPSGMGNYHGEHGFRTFSHERAVLREPRPSPVRLMYPPYGRPLPRLTAWALRLLERQAGPRE</sequence>
<dbReference type="KEGG" id="dsw:QR90_04100"/>
<evidence type="ECO:0000256" key="6">
    <source>
        <dbReference type="PROSITE-ProRule" id="PRU10007"/>
    </source>
</evidence>
<evidence type="ECO:0000256" key="5">
    <source>
        <dbReference type="PIRSR" id="PIRSR036492-1"/>
    </source>
</evidence>
<comment type="similarity">
    <text evidence="1 4 7">Belongs to the aldehyde dehydrogenase family.</text>
</comment>
<dbReference type="FunFam" id="3.40.605.10:FF:000004">
    <property type="entry name" value="Aldehyde dehydrogenase"/>
    <property type="match status" value="1"/>
</dbReference>
<dbReference type="GO" id="GO:0005737">
    <property type="term" value="C:cytoplasm"/>
    <property type="evidence" value="ECO:0007669"/>
    <property type="project" value="TreeGrafter"/>
</dbReference>
<evidence type="ECO:0000256" key="1">
    <source>
        <dbReference type="ARBA" id="ARBA00009986"/>
    </source>
</evidence>
<dbReference type="STRING" id="1182571.QR90_04100"/>
<evidence type="ECO:0000256" key="2">
    <source>
        <dbReference type="ARBA" id="ARBA00023002"/>
    </source>
</evidence>
<dbReference type="RefSeq" id="WP_039682439.1">
    <property type="nucleotide sequence ID" value="NZ_CP010028.1"/>
</dbReference>
<evidence type="ECO:0000313" key="10">
    <source>
        <dbReference type="Proteomes" id="UP000030634"/>
    </source>
</evidence>
<evidence type="ECO:0000259" key="8">
    <source>
        <dbReference type="Pfam" id="PF00171"/>
    </source>
</evidence>
<dbReference type="PANTHER" id="PTHR43570:SF20">
    <property type="entry name" value="ALDEHYDE DEHYDROGENASE ALDX-RELATED"/>
    <property type="match status" value="1"/>
</dbReference>
<feature type="active site" evidence="5 6">
    <location>
        <position position="224"/>
    </location>
</feature>
<dbReference type="InterPro" id="IPR016162">
    <property type="entry name" value="Ald_DH_N"/>
</dbReference>
<proteinExistence type="inferred from homology"/>
<dbReference type="AlphaFoldDB" id="A0A0A7KED0"/>
<dbReference type="InterPro" id="IPR015590">
    <property type="entry name" value="Aldehyde_DH_dom"/>
</dbReference>
<protein>
    <recommendedName>
        <fullName evidence="4">Aldehyde dehydrogenase</fullName>
    </recommendedName>
</protein>
<dbReference type="InterPro" id="IPR016161">
    <property type="entry name" value="Ald_DH/histidinol_DH"/>
</dbReference>
<dbReference type="HOGENOM" id="CLU_005391_3_1_0"/>
<gene>
    <name evidence="9" type="ORF">QR90_04100</name>
</gene>
<dbReference type="Proteomes" id="UP000030634">
    <property type="component" value="Chromosome"/>
</dbReference>
<evidence type="ECO:0000256" key="4">
    <source>
        <dbReference type="PIRNR" id="PIRNR036492"/>
    </source>
</evidence>
<dbReference type="PROSITE" id="PS00687">
    <property type="entry name" value="ALDEHYDE_DEHYDR_GLU"/>
    <property type="match status" value="1"/>
</dbReference>
<dbReference type="PROSITE" id="PS00070">
    <property type="entry name" value="ALDEHYDE_DEHYDR_CYS"/>
    <property type="match status" value="1"/>
</dbReference>
<dbReference type="InterPro" id="IPR029510">
    <property type="entry name" value="Ald_DH_CS_GLU"/>
</dbReference>